<proteinExistence type="predicted"/>
<accession>A0ABY6LS00</accession>
<dbReference type="Gene3D" id="3.30.420.10">
    <property type="entry name" value="Ribonuclease H-like superfamily/Ribonuclease H"/>
    <property type="match status" value="1"/>
</dbReference>
<dbReference type="PANTHER" id="PTHR38681">
    <property type="entry name" value="RETROVIRUS-RELATED POL POLYPROTEIN FROM TRANSPOSON 412-LIKE PROTEIN-RELATED"/>
    <property type="match status" value="1"/>
</dbReference>
<dbReference type="InterPro" id="IPR001584">
    <property type="entry name" value="Integrase_cat-core"/>
</dbReference>
<protein>
    <recommendedName>
        <fullName evidence="2">Integrase catalytic domain-containing protein</fullName>
    </recommendedName>
</protein>
<sequence>MINSKTDNKNSECKSRLLDLFRESEGLRIKKFISGIELGDMKPSQQLRHLQHIFQFTTDIKHIKGTDNIVADALSRADAITIIDYEVFAKEQMENWIVRFGAPHKVISDQGKQFTSQLFKDLTTLCGIKLRHSTAYHPQCNGKIERLHRTIKIAIHAHNNIKWTETLPTVLLGLRAAINKDNNHSLSQMVYGKTIRQPGGFFDDSKHHLDAEEFVQQLQKQMELPKPLNEKHHSKTKVFVHKDLKTCSHVFIRKNQANKPLESPYEGPFPVLARTGKYFRLKVKGRNVTISINRLRTVHLLTDSDNLTSEHPPAARPIVSGALPSTSS</sequence>
<evidence type="ECO:0000313" key="3">
    <source>
        <dbReference type="EMBL" id="UYV82290.1"/>
    </source>
</evidence>
<feature type="region of interest" description="Disordered" evidence="1">
    <location>
        <begin position="305"/>
        <end position="328"/>
    </location>
</feature>
<dbReference type="SUPFAM" id="SSF53098">
    <property type="entry name" value="Ribonuclease H-like"/>
    <property type="match status" value="1"/>
</dbReference>
<evidence type="ECO:0000256" key="1">
    <source>
        <dbReference type="SAM" id="MobiDB-lite"/>
    </source>
</evidence>
<dbReference type="Proteomes" id="UP001235939">
    <property type="component" value="Chromosome 21"/>
</dbReference>
<feature type="domain" description="Integrase catalytic" evidence="2">
    <location>
        <begin position="66"/>
        <end position="199"/>
    </location>
</feature>
<organism evidence="3 4">
    <name type="scientific">Cordylochernes scorpioides</name>
    <dbReference type="NCBI Taxonomy" id="51811"/>
    <lineage>
        <taxon>Eukaryota</taxon>
        <taxon>Metazoa</taxon>
        <taxon>Ecdysozoa</taxon>
        <taxon>Arthropoda</taxon>
        <taxon>Chelicerata</taxon>
        <taxon>Arachnida</taxon>
        <taxon>Pseudoscorpiones</taxon>
        <taxon>Cheliferoidea</taxon>
        <taxon>Chernetidae</taxon>
        <taxon>Cordylochernes</taxon>
    </lineage>
</organism>
<dbReference type="PROSITE" id="PS50994">
    <property type="entry name" value="INTEGRASE"/>
    <property type="match status" value="1"/>
</dbReference>
<gene>
    <name evidence="3" type="ORF">LAZ67_21001622</name>
</gene>
<dbReference type="InterPro" id="IPR036397">
    <property type="entry name" value="RNaseH_sf"/>
</dbReference>
<dbReference type="InterPro" id="IPR012337">
    <property type="entry name" value="RNaseH-like_sf"/>
</dbReference>
<name>A0ABY6LS00_9ARAC</name>
<evidence type="ECO:0000313" key="4">
    <source>
        <dbReference type="Proteomes" id="UP001235939"/>
    </source>
</evidence>
<dbReference type="PANTHER" id="PTHR38681:SF1">
    <property type="entry name" value="RETROVIRUS-RELATED POL POLYPROTEIN FROM TRANSPOSON 412-LIKE PROTEIN"/>
    <property type="match status" value="1"/>
</dbReference>
<dbReference type="EMBL" id="CP092883">
    <property type="protein sequence ID" value="UYV82290.1"/>
    <property type="molecule type" value="Genomic_DNA"/>
</dbReference>
<evidence type="ECO:0000259" key="2">
    <source>
        <dbReference type="PROSITE" id="PS50994"/>
    </source>
</evidence>
<keyword evidence="4" id="KW-1185">Reference proteome</keyword>
<reference evidence="3 4" key="1">
    <citation type="submission" date="2022-01" db="EMBL/GenBank/DDBJ databases">
        <title>A chromosomal length assembly of Cordylochernes scorpioides.</title>
        <authorList>
            <person name="Zeh D."/>
            <person name="Zeh J."/>
        </authorList>
    </citation>
    <scope>NUCLEOTIDE SEQUENCE [LARGE SCALE GENOMIC DNA]</scope>
    <source>
        <strain evidence="3">IN4F17</strain>
        <tissue evidence="3">Whole Body</tissue>
    </source>
</reference>